<protein>
    <submittedName>
        <fullName evidence="2">Uncharacterized protein</fullName>
    </submittedName>
</protein>
<feature type="region of interest" description="Disordered" evidence="1">
    <location>
        <begin position="1"/>
        <end position="20"/>
    </location>
</feature>
<feature type="compositionally biased region" description="Basic and acidic residues" evidence="1">
    <location>
        <begin position="121"/>
        <end position="138"/>
    </location>
</feature>
<feature type="compositionally biased region" description="Basic and acidic residues" evidence="1">
    <location>
        <begin position="1"/>
        <end position="10"/>
    </location>
</feature>
<evidence type="ECO:0000313" key="3">
    <source>
        <dbReference type="Proteomes" id="UP001175227"/>
    </source>
</evidence>
<sequence length="170" mass="19110">MENPTNERRSNSARSNTTAEHVSAVNNAAAGNDITGVPRHMLPIYPFDAHRRVFSFFNELYTPGEAPDNAPTLEALAREYDKWFLLTLLGKFWYDDWKASRGGASSGAASTEADDWEDFLRSKRGDRTQHHRARRDELPNNIYTNMSPVSPSGLTTMMPGQSYPPPRAVH</sequence>
<keyword evidence="3" id="KW-1185">Reference proteome</keyword>
<evidence type="ECO:0000313" key="2">
    <source>
        <dbReference type="EMBL" id="KAK0474270.1"/>
    </source>
</evidence>
<proteinExistence type="predicted"/>
<accession>A0AA39UD42</accession>
<dbReference type="EMBL" id="JAUEPR010000028">
    <property type="protein sequence ID" value="KAK0474270.1"/>
    <property type="molecule type" value="Genomic_DNA"/>
</dbReference>
<reference evidence="2" key="1">
    <citation type="submission" date="2023-06" db="EMBL/GenBank/DDBJ databases">
        <authorList>
            <consortium name="Lawrence Berkeley National Laboratory"/>
            <person name="Ahrendt S."/>
            <person name="Sahu N."/>
            <person name="Indic B."/>
            <person name="Wong-Bajracharya J."/>
            <person name="Merenyi Z."/>
            <person name="Ke H.-M."/>
            <person name="Monk M."/>
            <person name="Kocsube S."/>
            <person name="Drula E."/>
            <person name="Lipzen A."/>
            <person name="Balint B."/>
            <person name="Henrissat B."/>
            <person name="Andreopoulos B."/>
            <person name="Martin F.M."/>
            <person name="Harder C.B."/>
            <person name="Rigling D."/>
            <person name="Ford K.L."/>
            <person name="Foster G.D."/>
            <person name="Pangilinan J."/>
            <person name="Papanicolaou A."/>
            <person name="Barry K."/>
            <person name="LaButti K."/>
            <person name="Viragh M."/>
            <person name="Koriabine M."/>
            <person name="Yan M."/>
            <person name="Riley R."/>
            <person name="Champramary S."/>
            <person name="Plett K.L."/>
            <person name="Tsai I.J."/>
            <person name="Slot J."/>
            <person name="Sipos G."/>
            <person name="Plett J."/>
            <person name="Nagy L.G."/>
            <person name="Grigoriev I.V."/>
        </authorList>
    </citation>
    <scope>NUCLEOTIDE SEQUENCE</scope>
    <source>
        <strain evidence="2">ICMP 16352</strain>
    </source>
</reference>
<name>A0AA39UD42_9AGAR</name>
<feature type="region of interest" description="Disordered" evidence="1">
    <location>
        <begin position="121"/>
        <end position="170"/>
    </location>
</feature>
<dbReference type="Proteomes" id="UP001175227">
    <property type="component" value="Unassembled WGS sequence"/>
</dbReference>
<evidence type="ECO:0000256" key="1">
    <source>
        <dbReference type="SAM" id="MobiDB-lite"/>
    </source>
</evidence>
<comment type="caution">
    <text evidence="2">The sequence shown here is derived from an EMBL/GenBank/DDBJ whole genome shotgun (WGS) entry which is preliminary data.</text>
</comment>
<feature type="compositionally biased region" description="Polar residues" evidence="1">
    <location>
        <begin position="141"/>
        <end position="159"/>
    </location>
</feature>
<dbReference type="AlphaFoldDB" id="A0AA39UD42"/>
<organism evidence="2 3">
    <name type="scientific">Armillaria novae-zelandiae</name>
    <dbReference type="NCBI Taxonomy" id="153914"/>
    <lineage>
        <taxon>Eukaryota</taxon>
        <taxon>Fungi</taxon>
        <taxon>Dikarya</taxon>
        <taxon>Basidiomycota</taxon>
        <taxon>Agaricomycotina</taxon>
        <taxon>Agaricomycetes</taxon>
        <taxon>Agaricomycetidae</taxon>
        <taxon>Agaricales</taxon>
        <taxon>Marasmiineae</taxon>
        <taxon>Physalacriaceae</taxon>
        <taxon>Armillaria</taxon>
    </lineage>
</organism>
<gene>
    <name evidence="2" type="ORF">IW261DRAFT_1596048</name>
</gene>